<comment type="subcellular location">
    <subcellularLocation>
        <location evidence="1">Membrane</location>
        <topology evidence="1">Multi-pass membrane protein</topology>
    </subcellularLocation>
</comment>
<dbReference type="GO" id="GO:0016020">
    <property type="term" value="C:membrane"/>
    <property type="evidence" value="ECO:0007669"/>
    <property type="project" value="UniProtKB-SubCell"/>
</dbReference>
<dbReference type="GO" id="GO:0010312">
    <property type="term" value="P:detoxification of zinc ion"/>
    <property type="evidence" value="ECO:0007669"/>
    <property type="project" value="TreeGrafter"/>
</dbReference>
<reference evidence="11" key="1">
    <citation type="submission" date="2025-08" db="UniProtKB">
        <authorList>
            <consortium name="RefSeq"/>
        </authorList>
    </citation>
    <scope>IDENTIFICATION</scope>
    <source>
        <strain evidence="11">14028-0561.14</strain>
        <tissue evidence="11">Whole fly</tissue>
    </source>
</reference>
<feature type="transmembrane region" description="Helical" evidence="8">
    <location>
        <begin position="182"/>
        <end position="202"/>
    </location>
</feature>
<dbReference type="SUPFAM" id="SSF161111">
    <property type="entry name" value="Cation efflux protein transmembrane domain-like"/>
    <property type="match status" value="1"/>
</dbReference>
<keyword evidence="10" id="KW-1185">Reference proteome</keyword>
<keyword evidence="4" id="KW-0862">Zinc</keyword>
<evidence type="ECO:0000256" key="2">
    <source>
        <dbReference type="ARBA" id="ARBA00008873"/>
    </source>
</evidence>
<dbReference type="PANTHER" id="PTHR45820:SF9">
    <property type="entry name" value="FI23527P1"/>
    <property type="match status" value="1"/>
</dbReference>
<dbReference type="AlphaFoldDB" id="A0A6P4IK09"/>
<keyword evidence="3 8" id="KW-0812">Transmembrane</keyword>
<dbReference type="OrthoDB" id="29444at2759"/>
<feature type="transmembrane region" description="Helical" evidence="8">
    <location>
        <begin position="35"/>
        <end position="54"/>
    </location>
</feature>
<keyword evidence="5 8" id="KW-1133">Transmembrane helix</keyword>
<dbReference type="GeneID" id="108075249"/>
<proteinExistence type="inferred from homology"/>
<feature type="transmembrane region" description="Helical" evidence="8">
    <location>
        <begin position="66"/>
        <end position="84"/>
    </location>
</feature>
<evidence type="ECO:0000259" key="9">
    <source>
        <dbReference type="Pfam" id="PF01545"/>
    </source>
</evidence>
<dbReference type="InterPro" id="IPR058533">
    <property type="entry name" value="Cation_efflux_TM"/>
</dbReference>
<evidence type="ECO:0000256" key="8">
    <source>
        <dbReference type="SAM" id="Phobius"/>
    </source>
</evidence>
<sequence>MHTITRKERNKMMAPGDKSKYIMPVKKILQRCRPVPLYVVLVLSICYFILQLLLSHWTHGLTLLMASHHMLCNIIALGGCIITIKHSKQKPEAKDPPPIQTKAIGNGTAGVVVNLTEAEAQTKAKRECREQKLRNTFGWARIDILTMLIVFIILASLSFSLVVEALQTLVHIDHQDTMHLPIPVMMLGFVGLILNGLTYLLIGGYTLHQGSFLHLTPGGNVVLERPMSSNMDVSLTPMQRQLSKSRNDRQLREELETEVGSVYFATKRQGAVEMLRDVSSTIFVIVCAAIVYVAEDEEHTAKFIDPVLSIFSCVLLVSLSYPYMKESCLILLQTIPGSIDMENFERTLVSKFPEIISYHDLHIWQLAAHSYVATIHIQFQNPKLYLKIIDQVRSYFHDQGIRAVTIQPEFYPSTNKNASASLECLMQCQAAECIEKVCCRDSRADLREICDSPDGRKTSSTSSSQTKSKSKSCAELNSVVVEKPKELNAGQLIEGSSPKELAKSMPKLQQTSTETEAEAEADCGLSSASAKGSTDSPPTRSE</sequence>
<evidence type="ECO:0000256" key="7">
    <source>
        <dbReference type="SAM" id="MobiDB-lite"/>
    </source>
</evidence>
<feature type="compositionally biased region" description="Low complexity" evidence="7">
    <location>
        <begin position="458"/>
        <end position="467"/>
    </location>
</feature>
<feature type="transmembrane region" description="Helical" evidence="8">
    <location>
        <begin position="274"/>
        <end position="294"/>
    </location>
</feature>
<dbReference type="GO" id="GO:0006882">
    <property type="term" value="P:intracellular zinc ion homeostasis"/>
    <property type="evidence" value="ECO:0007669"/>
    <property type="project" value="TreeGrafter"/>
</dbReference>
<dbReference type="GO" id="GO:0005385">
    <property type="term" value="F:zinc ion transmembrane transporter activity"/>
    <property type="evidence" value="ECO:0007669"/>
    <property type="project" value="TreeGrafter"/>
</dbReference>
<evidence type="ECO:0000256" key="5">
    <source>
        <dbReference type="ARBA" id="ARBA00022989"/>
    </source>
</evidence>
<dbReference type="Gene3D" id="1.20.1510.10">
    <property type="entry name" value="Cation efflux protein transmembrane domain"/>
    <property type="match status" value="1"/>
</dbReference>
<evidence type="ECO:0000256" key="6">
    <source>
        <dbReference type="ARBA" id="ARBA00023136"/>
    </source>
</evidence>
<keyword evidence="6 8" id="KW-0472">Membrane</keyword>
<dbReference type="Pfam" id="PF01545">
    <property type="entry name" value="Cation_efflux"/>
    <property type="match status" value="1"/>
</dbReference>
<name>A0A6P4IK09_DROKI</name>
<evidence type="ECO:0000313" key="11">
    <source>
        <dbReference type="RefSeq" id="XP_017023096.2"/>
    </source>
</evidence>
<gene>
    <name evidence="11" type="primary">ZnT77C</name>
</gene>
<evidence type="ECO:0000256" key="4">
    <source>
        <dbReference type="ARBA" id="ARBA00022833"/>
    </source>
</evidence>
<dbReference type="InterPro" id="IPR027469">
    <property type="entry name" value="Cation_efflux_TMD_sf"/>
</dbReference>
<evidence type="ECO:0000256" key="1">
    <source>
        <dbReference type="ARBA" id="ARBA00004141"/>
    </source>
</evidence>
<protein>
    <submittedName>
        <fullName evidence="11">Proton-coupled zinc antiporter SLC30A1 isoform X1</fullName>
    </submittedName>
</protein>
<feature type="domain" description="Cation efflux protein transmembrane" evidence="9">
    <location>
        <begin position="130"/>
        <end position="332"/>
    </location>
</feature>
<evidence type="ECO:0000313" key="10">
    <source>
        <dbReference type="Proteomes" id="UP001652661"/>
    </source>
</evidence>
<comment type="similarity">
    <text evidence="2">Belongs to the cation diffusion facilitator (CDF) transporter (TC 2.A.4) family. SLC30A subfamily.</text>
</comment>
<dbReference type="PANTHER" id="PTHR45820">
    <property type="entry name" value="FI23527P1"/>
    <property type="match status" value="1"/>
</dbReference>
<dbReference type="InterPro" id="IPR002524">
    <property type="entry name" value="Cation_efflux"/>
</dbReference>
<dbReference type="NCBIfam" id="TIGR01297">
    <property type="entry name" value="CDF"/>
    <property type="match status" value="1"/>
</dbReference>
<evidence type="ECO:0000256" key="3">
    <source>
        <dbReference type="ARBA" id="ARBA00022692"/>
    </source>
</evidence>
<feature type="compositionally biased region" description="Polar residues" evidence="7">
    <location>
        <begin position="526"/>
        <end position="542"/>
    </location>
</feature>
<dbReference type="RefSeq" id="XP_017023096.2">
    <property type="nucleotide sequence ID" value="XM_017167607.3"/>
</dbReference>
<organism evidence="10 11">
    <name type="scientific">Drosophila kikkawai</name>
    <name type="common">Fruit fly</name>
    <dbReference type="NCBI Taxonomy" id="30033"/>
    <lineage>
        <taxon>Eukaryota</taxon>
        <taxon>Metazoa</taxon>
        <taxon>Ecdysozoa</taxon>
        <taxon>Arthropoda</taxon>
        <taxon>Hexapoda</taxon>
        <taxon>Insecta</taxon>
        <taxon>Pterygota</taxon>
        <taxon>Neoptera</taxon>
        <taxon>Endopterygota</taxon>
        <taxon>Diptera</taxon>
        <taxon>Brachycera</taxon>
        <taxon>Muscomorpha</taxon>
        <taxon>Ephydroidea</taxon>
        <taxon>Drosophilidae</taxon>
        <taxon>Drosophila</taxon>
        <taxon>Sophophora</taxon>
    </lineage>
</organism>
<feature type="region of interest" description="Disordered" evidence="7">
    <location>
        <begin position="450"/>
        <end position="470"/>
    </location>
</feature>
<feature type="region of interest" description="Disordered" evidence="7">
    <location>
        <begin position="485"/>
        <end position="542"/>
    </location>
</feature>
<feature type="transmembrane region" description="Helical" evidence="8">
    <location>
        <begin position="142"/>
        <end position="162"/>
    </location>
</feature>
<accession>A0A6P4IK09</accession>
<dbReference type="Proteomes" id="UP001652661">
    <property type="component" value="Chromosome 3L"/>
</dbReference>